<sequence>MRAALFLVAIAAGALFQPVVPAKIAVFNNFFAHSHFAFLSKLADVLSEHGHDVTVVIAEADTAKKHPFPVKAKMMIRSVPPPVNHLGSYEDPVQQEKMWKEQYDFLKQIRNIGIFQRMVEGQCERYLNDSAFVEKVKAEKFEFALIEPTDYCGYGMIKLAGIPVYANSVPMALSGIHARSLGLEGSSMESFPVRSEHYPLLKFLERVWDVVPPFYTTKLKGVDVRTLSVDLVRQYADPEFTPERAIANGRYLFLNTEEHIDFPRPITHKTVYIGGITVAESNPDNLPADYKEIFNNSKKGVVFVSFGSLAKSRYMPAEIKDAFLQLFAAFPEISFIWKYENPSDPIGDHLPNLFKRTWVPQKQLLTHPRLLAFVTHGGMNSALEGGISGVPLLGIPLFADQTRNLRMLEYRDTAVIIDKEAVTAESLIAAMHKLTDTDDYKKRAQELSILAKSNPQSAKERFLTHMEHAIKFAHTKDYLDIGHRELGIVRYYNLDVYAFLSVTVVSLISFVALFVSTLFRLVRHSLRKFVESYRKKTE</sequence>
<dbReference type="SUPFAM" id="SSF53756">
    <property type="entry name" value="UDP-Glycosyltransferase/glycogen phosphorylase"/>
    <property type="match status" value="1"/>
</dbReference>
<evidence type="ECO:0000313" key="13">
    <source>
        <dbReference type="Proteomes" id="UP000492821"/>
    </source>
</evidence>
<keyword evidence="7 12" id="KW-0732">Signal</keyword>
<evidence type="ECO:0000256" key="6">
    <source>
        <dbReference type="ARBA" id="ARBA00022692"/>
    </source>
</evidence>
<proteinExistence type="inferred from homology"/>
<keyword evidence="9 11" id="KW-0472">Membrane</keyword>
<dbReference type="EC" id="2.4.1.17" evidence="3"/>
<dbReference type="AlphaFoldDB" id="A0A7E4VZR9"/>
<comment type="subcellular location">
    <subcellularLocation>
        <location evidence="1">Membrane</location>
        <topology evidence="1">Single-pass membrane protein</topology>
    </subcellularLocation>
</comment>
<keyword evidence="5" id="KW-0808">Transferase</keyword>
<comment type="catalytic activity">
    <reaction evidence="10">
        <text>glucuronate acceptor + UDP-alpha-D-glucuronate = acceptor beta-D-glucuronoside + UDP + H(+)</text>
        <dbReference type="Rhea" id="RHEA:21032"/>
        <dbReference type="ChEBI" id="CHEBI:15378"/>
        <dbReference type="ChEBI" id="CHEBI:58052"/>
        <dbReference type="ChEBI" id="CHEBI:58223"/>
        <dbReference type="ChEBI" id="CHEBI:132367"/>
        <dbReference type="ChEBI" id="CHEBI:132368"/>
        <dbReference type="EC" id="2.4.1.17"/>
    </reaction>
</comment>
<dbReference type="InterPro" id="IPR050271">
    <property type="entry name" value="UDP-glycosyltransferase"/>
</dbReference>
<evidence type="ECO:0000256" key="11">
    <source>
        <dbReference type="SAM" id="Phobius"/>
    </source>
</evidence>
<dbReference type="GO" id="GO:0015020">
    <property type="term" value="F:glucuronosyltransferase activity"/>
    <property type="evidence" value="ECO:0007669"/>
    <property type="project" value="UniProtKB-EC"/>
</dbReference>
<dbReference type="PANTHER" id="PTHR48043">
    <property type="entry name" value="EG:EG0003.4 PROTEIN-RELATED"/>
    <property type="match status" value="1"/>
</dbReference>
<dbReference type="InterPro" id="IPR002213">
    <property type="entry name" value="UDP_glucos_trans"/>
</dbReference>
<evidence type="ECO:0000256" key="12">
    <source>
        <dbReference type="SAM" id="SignalP"/>
    </source>
</evidence>
<dbReference type="Gene3D" id="3.40.50.2000">
    <property type="entry name" value="Glycogen Phosphorylase B"/>
    <property type="match status" value="1"/>
</dbReference>
<keyword evidence="13" id="KW-1185">Reference proteome</keyword>
<evidence type="ECO:0000256" key="2">
    <source>
        <dbReference type="ARBA" id="ARBA00009995"/>
    </source>
</evidence>
<evidence type="ECO:0000256" key="1">
    <source>
        <dbReference type="ARBA" id="ARBA00004167"/>
    </source>
</evidence>
<organism evidence="13 14">
    <name type="scientific">Panagrellus redivivus</name>
    <name type="common">Microworm</name>
    <dbReference type="NCBI Taxonomy" id="6233"/>
    <lineage>
        <taxon>Eukaryota</taxon>
        <taxon>Metazoa</taxon>
        <taxon>Ecdysozoa</taxon>
        <taxon>Nematoda</taxon>
        <taxon>Chromadorea</taxon>
        <taxon>Rhabditida</taxon>
        <taxon>Tylenchina</taxon>
        <taxon>Panagrolaimomorpha</taxon>
        <taxon>Panagrolaimoidea</taxon>
        <taxon>Panagrolaimidae</taxon>
        <taxon>Panagrellus</taxon>
    </lineage>
</organism>
<evidence type="ECO:0000313" key="14">
    <source>
        <dbReference type="WBParaSite" id="Pan_g5151.t1"/>
    </source>
</evidence>
<comment type="similarity">
    <text evidence="2">Belongs to the UDP-glycosyltransferase family.</text>
</comment>
<protein>
    <recommendedName>
        <fullName evidence="3">glucuronosyltransferase</fullName>
        <ecNumber evidence="3">2.4.1.17</ecNumber>
    </recommendedName>
</protein>
<feature type="transmembrane region" description="Helical" evidence="11">
    <location>
        <begin position="496"/>
        <end position="519"/>
    </location>
</feature>
<dbReference type="GO" id="GO:0016020">
    <property type="term" value="C:membrane"/>
    <property type="evidence" value="ECO:0007669"/>
    <property type="project" value="UniProtKB-SubCell"/>
</dbReference>
<keyword evidence="4" id="KW-0328">Glycosyltransferase</keyword>
<evidence type="ECO:0000256" key="3">
    <source>
        <dbReference type="ARBA" id="ARBA00012544"/>
    </source>
</evidence>
<evidence type="ECO:0000256" key="7">
    <source>
        <dbReference type="ARBA" id="ARBA00022729"/>
    </source>
</evidence>
<dbReference type="Proteomes" id="UP000492821">
    <property type="component" value="Unassembled WGS sequence"/>
</dbReference>
<evidence type="ECO:0000256" key="10">
    <source>
        <dbReference type="ARBA" id="ARBA00047475"/>
    </source>
</evidence>
<evidence type="ECO:0000256" key="9">
    <source>
        <dbReference type="ARBA" id="ARBA00023136"/>
    </source>
</evidence>
<dbReference type="CDD" id="cd03784">
    <property type="entry name" value="GT1_Gtf-like"/>
    <property type="match status" value="1"/>
</dbReference>
<feature type="chain" id="PRO_5028980465" description="glucuronosyltransferase" evidence="12">
    <location>
        <begin position="22"/>
        <end position="538"/>
    </location>
</feature>
<evidence type="ECO:0000256" key="8">
    <source>
        <dbReference type="ARBA" id="ARBA00022989"/>
    </source>
</evidence>
<dbReference type="FunFam" id="3.40.50.2000:FF:000038">
    <property type="entry name" value="UDP-GlucuronosylTransferase"/>
    <property type="match status" value="1"/>
</dbReference>
<accession>A0A7E4VZR9</accession>
<dbReference type="PANTHER" id="PTHR48043:SF23">
    <property type="entry name" value="UDP-GLUCURONOSYLTRANSFERASE"/>
    <property type="match status" value="1"/>
</dbReference>
<name>A0A7E4VZR9_PANRE</name>
<keyword evidence="6 11" id="KW-0812">Transmembrane</keyword>
<reference evidence="13" key="1">
    <citation type="journal article" date="2013" name="Genetics">
        <title>The draft genome and transcriptome of Panagrellus redivivus are shaped by the harsh demands of a free-living lifestyle.</title>
        <authorList>
            <person name="Srinivasan J."/>
            <person name="Dillman A.R."/>
            <person name="Macchietto M.G."/>
            <person name="Heikkinen L."/>
            <person name="Lakso M."/>
            <person name="Fracchia K.M."/>
            <person name="Antoshechkin I."/>
            <person name="Mortazavi A."/>
            <person name="Wong G."/>
            <person name="Sternberg P.W."/>
        </authorList>
    </citation>
    <scope>NUCLEOTIDE SEQUENCE [LARGE SCALE GENOMIC DNA]</scope>
    <source>
        <strain evidence="13">MT8872</strain>
    </source>
</reference>
<evidence type="ECO:0000256" key="5">
    <source>
        <dbReference type="ARBA" id="ARBA00022679"/>
    </source>
</evidence>
<reference evidence="14" key="2">
    <citation type="submission" date="2020-10" db="UniProtKB">
        <authorList>
            <consortium name="WormBaseParasite"/>
        </authorList>
    </citation>
    <scope>IDENTIFICATION</scope>
</reference>
<evidence type="ECO:0000256" key="4">
    <source>
        <dbReference type="ARBA" id="ARBA00022676"/>
    </source>
</evidence>
<dbReference type="Pfam" id="PF00201">
    <property type="entry name" value="UDPGT"/>
    <property type="match status" value="1"/>
</dbReference>
<keyword evidence="8 11" id="KW-1133">Transmembrane helix</keyword>
<feature type="signal peptide" evidence="12">
    <location>
        <begin position="1"/>
        <end position="21"/>
    </location>
</feature>
<dbReference type="WBParaSite" id="Pan_g5151.t1">
    <property type="protein sequence ID" value="Pan_g5151.t1"/>
    <property type="gene ID" value="Pan_g5151"/>
</dbReference>